<proteinExistence type="predicted"/>
<dbReference type="VEuPathDB" id="FungiDB:PLEOSDRAFT_48650"/>
<dbReference type="InterPro" id="IPR012340">
    <property type="entry name" value="NA-bd_OB-fold"/>
</dbReference>
<feature type="compositionally biased region" description="Low complexity" evidence="1">
    <location>
        <begin position="27"/>
        <end position="38"/>
    </location>
</feature>
<dbReference type="Gene3D" id="2.40.50.140">
    <property type="entry name" value="Nucleic acid-binding proteins"/>
    <property type="match status" value="1"/>
</dbReference>
<evidence type="ECO:0000313" key="3">
    <source>
        <dbReference type="Proteomes" id="UP000027073"/>
    </source>
</evidence>
<reference evidence="3" key="1">
    <citation type="journal article" date="2014" name="Proc. Natl. Acad. Sci. U.S.A.">
        <title>Extensive sampling of basidiomycete genomes demonstrates inadequacy of the white-rot/brown-rot paradigm for wood decay fungi.</title>
        <authorList>
            <person name="Riley R."/>
            <person name="Salamov A.A."/>
            <person name="Brown D.W."/>
            <person name="Nagy L.G."/>
            <person name="Floudas D."/>
            <person name="Held B.W."/>
            <person name="Levasseur A."/>
            <person name="Lombard V."/>
            <person name="Morin E."/>
            <person name="Otillar R."/>
            <person name="Lindquist E.A."/>
            <person name="Sun H."/>
            <person name="LaButti K.M."/>
            <person name="Schmutz J."/>
            <person name="Jabbour D."/>
            <person name="Luo H."/>
            <person name="Baker S.E."/>
            <person name="Pisabarro A.G."/>
            <person name="Walton J.D."/>
            <person name="Blanchette R.A."/>
            <person name="Henrissat B."/>
            <person name="Martin F."/>
            <person name="Cullen D."/>
            <person name="Hibbett D.S."/>
            <person name="Grigoriev I.V."/>
        </authorList>
    </citation>
    <scope>NUCLEOTIDE SEQUENCE [LARGE SCALE GENOMIC DNA]</scope>
    <source>
        <strain evidence="3">PC15</strain>
    </source>
</reference>
<dbReference type="HOGENOM" id="CLU_069053_0_0_1"/>
<dbReference type="EMBL" id="KL198004">
    <property type="protein sequence ID" value="KDQ32874.1"/>
    <property type="molecule type" value="Genomic_DNA"/>
</dbReference>
<evidence type="ECO:0000313" key="2">
    <source>
        <dbReference type="EMBL" id="KDQ32874.1"/>
    </source>
</evidence>
<gene>
    <name evidence="2" type="ORF">PLEOSDRAFT_48650</name>
</gene>
<feature type="region of interest" description="Disordered" evidence="1">
    <location>
        <begin position="23"/>
        <end position="44"/>
    </location>
</feature>
<organism evidence="2 3">
    <name type="scientific">Pleurotus ostreatus (strain PC15)</name>
    <name type="common">Oyster mushroom</name>
    <dbReference type="NCBI Taxonomy" id="1137138"/>
    <lineage>
        <taxon>Eukaryota</taxon>
        <taxon>Fungi</taxon>
        <taxon>Dikarya</taxon>
        <taxon>Basidiomycota</taxon>
        <taxon>Agaricomycotina</taxon>
        <taxon>Agaricomycetes</taxon>
        <taxon>Agaricomycetidae</taxon>
        <taxon>Agaricales</taxon>
        <taxon>Pleurotineae</taxon>
        <taxon>Pleurotaceae</taxon>
        <taxon>Pleurotus</taxon>
    </lineage>
</organism>
<evidence type="ECO:0000256" key="1">
    <source>
        <dbReference type="SAM" id="MobiDB-lite"/>
    </source>
</evidence>
<dbReference type="SUPFAM" id="SSF50249">
    <property type="entry name" value="Nucleic acid-binding proteins"/>
    <property type="match status" value="1"/>
</dbReference>
<dbReference type="InParanoid" id="A0A067NYC0"/>
<sequence length="315" mass="34064">MFRVFLGAPTKNDISKDPASFRWQNVSSTSPSASTRPAGTQPFPPATLQAASVRISQFYKHIIFDDEEGDEGAPDGTFLEGQTTAISWDESLEDGEPGAETIDKSKSAVLPRDDTYATQEETQDISAYSSDASSIIRFPSYTFDLHALLTLAKLTKAPAYSKASVLAVVLELEGPDVIRIKKGPDAGKEVSLLKMILGDDEGSVCKLTAWREIAECWGAEDASGIKRGDVVSNFFNSLLFLDLSISKETTASSSASATLTASPNLKSRVQICFRTMPSSSEDMQYRPDLRLGYSDATVRKVGAVVSWFEGMAGLN</sequence>
<dbReference type="Proteomes" id="UP000027073">
    <property type="component" value="Unassembled WGS sequence"/>
</dbReference>
<accession>A0A067NYC0</accession>
<dbReference type="AlphaFoldDB" id="A0A067NYC0"/>
<dbReference type="OrthoDB" id="2570580at2759"/>
<protein>
    <submittedName>
        <fullName evidence="2">Uncharacterized protein</fullName>
    </submittedName>
</protein>
<dbReference type="STRING" id="1137138.A0A067NYC0"/>
<name>A0A067NYC0_PLEO1</name>